<name>A0A1M5QV20_9BRAD</name>
<organism evidence="3 4">
    <name type="scientific">Bradyrhizobium erythrophlei</name>
    <dbReference type="NCBI Taxonomy" id="1437360"/>
    <lineage>
        <taxon>Bacteria</taxon>
        <taxon>Pseudomonadati</taxon>
        <taxon>Pseudomonadota</taxon>
        <taxon>Alphaproteobacteria</taxon>
        <taxon>Hyphomicrobiales</taxon>
        <taxon>Nitrobacteraceae</taxon>
        <taxon>Bradyrhizobium</taxon>
    </lineage>
</organism>
<dbReference type="AlphaFoldDB" id="A0A1M5QV20"/>
<proteinExistence type="predicted"/>
<dbReference type="InterPro" id="IPR017850">
    <property type="entry name" value="Alkaline_phosphatase_core_sf"/>
</dbReference>
<dbReference type="RefSeq" id="WP_079569142.1">
    <property type="nucleotide sequence ID" value="NZ_LT670818.1"/>
</dbReference>
<dbReference type="InterPro" id="IPR007312">
    <property type="entry name" value="Phosphoesterase"/>
</dbReference>
<dbReference type="PANTHER" id="PTHR31956:SF1">
    <property type="entry name" value="NON-SPECIFIC PHOSPHOLIPASE C1"/>
    <property type="match status" value="1"/>
</dbReference>
<dbReference type="Pfam" id="PF04185">
    <property type="entry name" value="Phosphoesterase"/>
    <property type="match status" value="1"/>
</dbReference>
<reference evidence="3 4" key="1">
    <citation type="submission" date="2016-11" db="EMBL/GenBank/DDBJ databases">
        <authorList>
            <person name="Jaros S."/>
            <person name="Januszkiewicz K."/>
            <person name="Wedrychowicz H."/>
        </authorList>
    </citation>
    <scope>NUCLEOTIDE SEQUENCE [LARGE SCALE GENOMIC DNA]</scope>
    <source>
        <strain evidence="3 4">GAS242</strain>
    </source>
</reference>
<feature type="signal peptide" evidence="2">
    <location>
        <begin position="1"/>
        <end position="28"/>
    </location>
</feature>
<dbReference type="GO" id="GO:0042578">
    <property type="term" value="F:phosphoric ester hydrolase activity"/>
    <property type="evidence" value="ECO:0007669"/>
    <property type="project" value="UniProtKB-ARBA"/>
</dbReference>
<evidence type="ECO:0000313" key="4">
    <source>
        <dbReference type="Proteomes" id="UP000190675"/>
    </source>
</evidence>
<accession>A0A1M5QV20</accession>
<dbReference type="Gene3D" id="3.40.720.10">
    <property type="entry name" value="Alkaline Phosphatase, subunit A"/>
    <property type="match status" value="2"/>
</dbReference>
<dbReference type="OrthoDB" id="9770871at2"/>
<evidence type="ECO:0000256" key="1">
    <source>
        <dbReference type="ARBA" id="ARBA00022801"/>
    </source>
</evidence>
<sequence>MLKTALARRFGLLGVSLATLALSPGVRAEDANNQIKTASPIKHVIIIVGENRSFDHLFATYVPKSREERVLNLLSEHIVKADGTPDEKFDRAHQFQVTSAPNGASFFISAGSANKSLYSKLPAPDLGGVQAPTGLPILSIPGGDPGLPAADQFLFGTGGTGLPVSVGPDTRITNVNNLPPGPFQLTGPTMPYDAYTADTIHQFFQMYQQMDCAIDKEHVSRGNPTGCLHDLQSFVTTTYSTAPGGTPHDTGQTMAFFNMQKNDVPYLKFLADEYTMSDNYHQPVMGGTGPDSVPLGFADQVFFSDGNGHAVTPPASSIYNPDPLPNTLNQYTVRKQWFNCSDQTQHGIKPILDYLGKLPYPVQTKCDPGAYYNAVNVNPAWTPQGTPSGAGSIPPVTMTSIGDLLSAKHIPWKYYGGAYNVSGTGAPLDGIYCNICNPFEYQVNYPAMRADHMRDVTDLFNDLKNGTLPAVSYAKPDGAMDGHPASSKFDLFEEFTKNIIQLAQSNKEQWESTAIFVTVDEGGGFYDSGFIQPVDFFGTGPRIPMIAVSPFSRGGHITHVYGEHSSFVKFVERNWYLGKLSERSRDNLPNPRAEDENPYVPVNMPAIGDLFDMFDFDRGHDHDRDGGGDRH</sequence>
<evidence type="ECO:0000313" key="3">
    <source>
        <dbReference type="EMBL" id="SHH17549.1"/>
    </source>
</evidence>
<dbReference type="Proteomes" id="UP000190675">
    <property type="component" value="Chromosome I"/>
</dbReference>
<evidence type="ECO:0000256" key="2">
    <source>
        <dbReference type="SAM" id="SignalP"/>
    </source>
</evidence>
<dbReference type="EMBL" id="LT670818">
    <property type="protein sequence ID" value="SHH17549.1"/>
    <property type="molecule type" value="Genomic_DNA"/>
</dbReference>
<gene>
    <name evidence="3" type="ORF">SAMN05444169_6153</name>
</gene>
<feature type="chain" id="PRO_5012319141" evidence="2">
    <location>
        <begin position="29"/>
        <end position="631"/>
    </location>
</feature>
<keyword evidence="1" id="KW-0378">Hydrolase</keyword>
<protein>
    <submittedName>
        <fullName evidence="3">Phospholipase C</fullName>
    </submittedName>
</protein>
<keyword evidence="2" id="KW-0732">Signal</keyword>
<dbReference type="PANTHER" id="PTHR31956">
    <property type="entry name" value="NON-SPECIFIC PHOSPHOLIPASE C4-RELATED"/>
    <property type="match status" value="1"/>
</dbReference>